<dbReference type="AlphaFoldDB" id="A0A0J6T0V6"/>
<dbReference type="InterPro" id="IPR036271">
    <property type="entry name" value="Tet_transcr_reg_TetR-rel_C_sf"/>
</dbReference>
<keyword evidence="3" id="KW-0804">Transcription</keyword>
<name>A0A0J6T0V6_9HYPH</name>
<dbReference type="SUPFAM" id="SSF46689">
    <property type="entry name" value="Homeodomain-like"/>
    <property type="match status" value="1"/>
</dbReference>
<evidence type="ECO:0000259" key="5">
    <source>
        <dbReference type="PROSITE" id="PS50977"/>
    </source>
</evidence>
<dbReference type="PROSITE" id="PS50977">
    <property type="entry name" value="HTH_TETR_2"/>
    <property type="match status" value="1"/>
</dbReference>
<dbReference type="OrthoDB" id="7185252at2"/>
<dbReference type="SUPFAM" id="SSF48498">
    <property type="entry name" value="Tetracyclin repressor-like, C-terminal domain"/>
    <property type="match status" value="1"/>
</dbReference>
<feature type="DNA-binding region" description="H-T-H motif" evidence="4">
    <location>
        <begin position="31"/>
        <end position="50"/>
    </location>
</feature>
<keyword evidence="1" id="KW-0805">Transcription regulation</keyword>
<evidence type="ECO:0000256" key="3">
    <source>
        <dbReference type="ARBA" id="ARBA00023163"/>
    </source>
</evidence>
<evidence type="ECO:0000313" key="6">
    <source>
        <dbReference type="EMBL" id="KMO39218.1"/>
    </source>
</evidence>
<dbReference type="Gene3D" id="1.10.357.10">
    <property type="entry name" value="Tetracycline Repressor, domain 2"/>
    <property type="match status" value="1"/>
</dbReference>
<keyword evidence="2 4" id="KW-0238">DNA-binding</keyword>
<comment type="caution">
    <text evidence="6">The sequence shown here is derived from an EMBL/GenBank/DDBJ whole genome shotgun (WGS) entry which is preliminary data.</text>
</comment>
<dbReference type="Pfam" id="PF00440">
    <property type="entry name" value="TetR_N"/>
    <property type="match status" value="1"/>
</dbReference>
<dbReference type="PANTHER" id="PTHR47506:SF6">
    <property type="entry name" value="HTH-TYPE TRANSCRIPTIONAL REPRESSOR NEMR"/>
    <property type="match status" value="1"/>
</dbReference>
<reference evidence="6 7" key="1">
    <citation type="submission" date="2015-03" db="EMBL/GenBank/DDBJ databases">
        <title>Genome sequencing of Methylobacterium aquaticum DSM16371 type strain.</title>
        <authorList>
            <person name="Chaudhry V."/>
            <person name="Patil P.B."/>
        </authorList>
    </citation>
    <scope>NUCLEOTIDE SEQUENCE [LARGE SCALE GENOMIC DNA]</scope>
    <source>
        <strain evidence="6 7">DSM 16371</strain>
    </source>
</reference>
<sequence>MAGDGRGEEKKREIVRQAFDRFYDGGFHATGVDSVLAESGISKRTLYKYFPTKDDLIEAVLELYGQVIVGKLFDPVAASNEEPRQQIMAFFDARKAMIDENPTRGCLGIKAAQEFVGRHAGLAAHGTRAALYVERRFVDLCERAGLTKPAEVGKQINVLFQGALLLSQVYGDGSPFVSAKHAAAALLDAADGPTSSGRP</sequence>
<feature type="domain" description="HTH tetR-type" evidence="5">
    <location>
        <begin position="8"/>
        <end position="68"/>
    </location>
</feature>
<protein>
    <submittedName>
        <fullName evidence="6">TetR family transcriptional regulator</fullName>
    </submittedName>
</protein>
<gene>
    <name evidence="6" type="ORF">VP06_04885</name>
</gene>
<dbReference type="GO" id="GO:0003677">
    <property type="term" value="F:DNA binding"/>
    <property type="evidence" value="ECO:0007669"/>
    <property type="project" value="UniProtKB-UniRule"/>
</dbReference>
<dbReference type="PANTHER" id="PTHR47506">
    <property type="entry name" value="TRANSCRIPTIONAL REGULATORY PROTEIN"/>
    <property type="match status" value="1"/>
</dbReference>
<dbReference type="EMBL" id="LABX01000034">
    <property type="protein sequence ID" value="KMO39218.1"/>
    <property type="molecule type" value="Genomic_DNA"/>
</dbReference>
<dbReference type="PATRIC" id="fig|270351.6.peg.5041"/>
<dbReference type="InterPro" id="IPR009057">
    <property type="entry name" value="Homeodomain-like_sf"/>
</dbReference>
<dbReference type="InterPro" id="IPR001647">
    <property type="entry name" value="HTH_TetR"/>
</dbReference>
<proteinExistence type="predicted"/>
<evidence type="ECO:0000256" key="4">
    <source>
        <dbReference type="PROSITE-ProRule" id="PRU00335"/>
    </source>
</evidence>
<accession>A0A0J6T0V6</accession>
<evidence type="ECO:0000313" key="7">
    <source>
        <dbReference type="Proteomes" id="UP000035929"/>
    </source>
</evidence>
<evidence type="ECO:0000256" key="1">
    <source>
        <dbReference type="ARBA" id="ARBA00023015"/>
    </source>
</evidence>
<dbReference type="Proteomes" id="UP000035929">
    <property type="component" value="Unassembled WGS sequence"/>
</dbReference>
<dbReference type="PRINTS" id="PR00455">
    <property type="entry name" value="HTHTETR"/>
</dbReference>
<organism evidence="6 7">
    <name type="scientific">Methylobacterium aquaticum</name>
    <dbReference type="NCBI Taxonomy" id="270351"/>
    <lineage>
        <taxon>Bacteria</taxon>
        <taxon>Pseudomonadati</taxon>
        <taxon>Pseudomonadota</taxon>
        <taxon>Alphaproteobacteria</taxon>
        <taxon>Hyphomicrobiales</taxon>
        <taxon>Methylobacteriaceae</taxon>
        <taxon>Methylobacterium</taxon>
    </lineage>
</organism>
<dbReference type="RefSeq" id="WP_048462716.1">
    <property type="nucleotide sequence ID" value="NZ_LABX01000034.1"/>
</dbReference>
<evidence type="ECO:0000256" key="2">
    <source>
        <dbReference type="ARBA" id="ARBA00023125"/>
    </source>
</evidence>